<evidence type="ECO:0000313" key="1">
    <source>
        <dbReference type="EMBL" id="KNE19072.1"/>
    </source>
</evidence>
<evidence type="ECO:0000313" key="2">
    <source>
        <dbReference type="Proteomes" id="UP000036780"/>
    </source>
</evidence>
<dbReference type="RefSeq" id="WP_050351574.1">
    <property type="nucleotide sequence ID" value="NZ_CP073011.1"/>
</dbReference>
<organism evidence="1 2">
    <name type="scientific">Virgibacillus pantothenticus</name>
    <dbReference type="NCBI Taxonomy" id="1473"/>
    <lineage>
        <taxon>Bacteria</taxon>
        <taxon>Bacillati</taxon>
        <taxon>Bacillota</taxon>
        <taxon>Bacilli</taxon>
        <taxon>Bacillales</taxon>
        <taxon>Bacillaceae</taxon>
        <taxon>Virgibacillus</taxon>
    </lineage>
</organism>
<reference evidence="2" key="1">
    <citation type="submission" date="2015-07" db="EMBL/GenBank/DDBJ databases">
        <title>Fjat-10053 dsm26.</title>
        <authorList>
            <person name="Liu B."/>
            <person name="Wang J."/>
            <person name="Zhu Y."/>
            <person name="Liu G."/>
            <person name="Chen Q."/>
            <person name="Chen Z."/>
            <person name="Lan J."/>
            <person name="Che J."/>
            <person name="Ge C."/>
            <person name="Shi H."/>
            <person name="Pan Z."/>
            <person name="Liu X."/>
        </authorList>
    </citation>
    <scope>NUCLEOTIDE SEQUENCE [LARGE SCALE GENOMIC DNA]</scope>
    <source>
        <strain evidence="2">DSM 26</strain>
    </source>
</reference>
<dbReference type="Proteomes" id="UP000036780">
    <property type="component" value="Unassembled WGS sequence"/>
</dbReference>
<dbReference type="GeneID" id="66872094"/>
<protein>
    <submittedName>
        <fullName evidence="1">Uncharacterized protein</fullName>
    </submittedName>
</protein>
<gene>
    <name evidence="1" type="ORF">AFK71_10965</name>
</gene>
<dbReference type="EMBL" id="LGTO01000007">
    <property type="protein sequence ID" value="KNE19072.1"/>
    <property type="molecule type" value="Genomic_DNA"/>
</dbReference>
<dbReference type="PATRIC" id="fig|1473.5.peg.721"/>
<proteinExistence type="predicted"/>
<dbReference type="AlphaFoldDB" id="A0A0L0QKG6"/>
<keyword evidence="2" id="KW-1185">Reference proteome</keyword>
<sequence length="106" mass="12630">MNTQEQVNKLVDYLENVRTVFNSFEKYSILSINVTEEEIKVHVNSMSFFSFWNGEELTISDIDSQIDVEDDPITKNISFYRGEVEFFALFSKFEFQKFQEKMNSRQ</sequence>
<name>A0A0L0QKG6_VIRPA</name>
<dbReference type="OrthoDB" id="9899565at2"/>
<comment type="caution">
    <text evidence="1">The sequence shown here is derived from an EMBL/GenBank/DDBJ whole genome shotgun (WGS) entry which is preliminary data.</text>
</comment>
<accession>A0A0L0QKG6</accession>